<name>A0A6M1LMC1_9PROT</name>
<evidence type="ECO:0000313" key="3">
    <source>
        <dbReference type="EMBL" id="NGM21149.1"/>
    </source>
</evidence>
<reference evidence="3 4" key="1">
    <citation type="submission" date="2020-03" db="EMBL/GenBank/DDBJ databases">
        <title>Roseomonas stagni sp. nov., isolated from pond water in Japan.</title>
        <authorList>
            <person name="Furuhata K."/>
            <person name="Miyamoto H."/>
            <person name="Goto K."/>
        </authorList>
    </citation>
    <scope>NUCLEOTIDE SEQUENCE [LARGE SCALE GENOMIC DNA]</scope>
    <source>
        <strain evidence="3 4">PeD5</strain>
    </source>
</reference>
<feature type="compositionally biased region" description="Pro residues" evidence="1">
    <location>
        <begin position="27"/>
        <end position="41"/>
    </location>
</feature>
<accession>A0A6M1LMC1</accession>
<organism evidence="3 4">
    <name type="scientific">Falsiroseomonas algicola</name>
    <dbReference type="NCBI Taxonomy" id="2716930"/>
    <lineage>
        <taxon>Bacteria</taxon>
        <taxon>Pseudomonadati</taxon>
        <taxon>Pseudomonadota</taxon>
        <taxon>Alphaproteobacteria</taxon>
        <taxon>Acetobacterales</taxon>
        <taxon>Roseomonadaceae</taxon>
        <taxon>Falsiroseomonas</taxon>
    </lineage>
</organism>
<evidence type="ECO:0000313" key="4">
    <source>
        <dbReference type="Proteomes" id="UP000475385"/>
    </source>
</evidence>
<dbReference type="AlphaFoldDB" id="A0A6M1LMC1"/>
<dbReference type="InterPro" id="IPR021330">
    <property type="entry name" value="DUF2939"/>
</dbReference>
<proteinExistence type="predicted"/>
<comment type="caution">
    <text evidence="3">The sequence shown here is derived from an EMBL/GenBank/DDBJ whole genome shotgun (WGS) entry which is preliminary data.</text>
</comment>
<dbReference type="RefSeq" id="WP_164695053.1">
    <property type="nucleotide sequence ID" value="NZ_JAAIKB010000005.1"/>
</dbReference>
<keyword evidence="2" id="KW-0472">Membrane</keyword>
<feature type="transmembrane region" description="Helical" evidence="2">
    <location>
        <begin position="62"/>
        <end position="80"/>
    </location>
</feature>
<dbReference type="EMBL" id="JAAIKB010000005">
    <property type="protein sequence ID" value="NGM21149.1"/>
    <property type="molecule type" value="Genomic_DNA"/>
</dbReference>
<keyword evidence="2" id="KW-1133">Transmembrane helix</keyword>
<keyword evidence="2" id="KW-0812">Transmembrane</keyword>
<protein>
    <submittedName>
        <fullName evidence="3">DUF2939 domain-containing protein</fullName>
    </submittedName>
</protein>
<evidence type="ECO:0000256" key="2">
    <source>
        <dbReference type="SAM" id="Phobius"/>
    </source>
</evidence>
<sequence length="230" mass="24159">MNTRRRAMMSDTEWDQVWSDYDARNPAPAPLPTPVPAPLPTRPAFTRDKAPARTGAGLAGRLGRAMAVAALPLLALAWIATPYATAWNLATALEGRDHATLAQHLDPVALQGAVRAALNPAVAEGEQANAFLAAMADDIAAGWASPSALAEVARARGVRPGTTTEGVRRATPVGLTKFEMPLQGAASPMTLQWELKQEGLAPRWQVTGVRLDPAAPAASPGPALRLSAMR</sequence>
<feature type="region of interest" description="Disordered" evidence="1">
    <location>
        <begin position="25"/>
        <end position="49"/>
    </location>
</feature>
<dbReference type="Proteomes" id="UP000475385">
    <property type="component" value="Unassembled WGS sequence"/>
</dbReference>
<evidence type="ECO:0000256" key="1">
    <source>
        <dbReference type="SAM" id="MobiDB-lite"/>
    </source>
</evidence>
<keyword evidence="4" id="KW-1185">Reference proteome</keyword>
<dbReference type="Pfam" id="PF11159">
    <property type="entry name" value="DUF2939"/>
    <property type="match status" value="1"/>
</dbReference>
<gene>
    <name evidence="3" type="ORF">G3576_14085</name>
</gene>